<name>A0A922I370_DERFA</name>
<dbReference type="AlphaFoldDB" id="A0A922I370"/>
<evidence type="ECO:0000313" key="2">
    <source>
        <dbReference type="Proteomes" id="UP000790347"/>
    </source>
</evidence>
<sequence>MELANVAAKFMTANMVNTNVNVKLSRTAPIIPSIENEMENIDIINKVMMTVNCIDNIEIY</sequence>
<evidence type="ECO:0000313" key="1">
    <source>
        <dbReference type="EMBL" id="KAH9521176.1"/>
    </source>
</evidence>
<accession>A0A922I370</accession>
<organism evidence="1 2">
    <name type="scientific">Dermatophagoides farinae</name>
    <name type="common">American house dust mite</name>
    <dbReference type="NCBI Taxonomy" id="6954"/>
    <lineage>
        <taxon>Eukaryota</taxon>
        <taxon>Metazoa</taxon>
        <taxon>Ecdysozoa</taxon>
        <taxon>Arthropoda</taxon>
        <taxon>Chelicerata</taxon>
        <taxon>Arachnida</taxon>
        <taxon>Acari</taxon>
        <taxon>Acariformes</taxon>
        <taxon>Sarcoptiformes</taxon>
        <taxon>Astigmata</taxon>
        <taxon>Psoroptidia</taxon>
        <taxon>Analgoidea</taxon>
        <taxon>Pyroglyphidae</taxon>
        <taxon>Dermatophagoidinae</taxon>
        <taxon>Dermatophagoides</taxon>
    </lineage>
</organism>
<comment type="caution">
    <text evidence="1">The sequence shown here is derived from an EMBL/GenBank/DDBJ whole genome shotgun (WGS) entry which is preliminary data.</text>
</comment>
<gene>
    <name evidence="1" type="ORF">DERF_004849</name>
</gene>
<proteinExistence type="predicted"/>
<keyword evidence="2" id="KW-1185">Reference proteome</keyword>
<dbReference type="Proteomes" id="UP000790347">
    <property type="component" value="Unassembled WGS sequence"/>
</dbReference>
<dbReference type="EMBL" id="ASGP02000002">
    <property type="protein sequence ID" value="KAH9521176.1"/>
    <property type="molecule type" value="Genomic_DNA"/>
</dbReference>
<protein>
    <submittedName>
        <fullName evidence="1">Uncharacterized protein</fullName>
    </submittedName>
</protein>
<reference evidence="1" key="1">
    <citation type="submission" date="2013-05" db="EMBL/GenBank/DDBJ databases">
        <authorList>
            <person name="Yim A.K.Y."/>
            <person name="Chan T.F."/>
            <person name="Ji K.M."/>
            <person name="Liu X.Y."/>
            <person name="Zhou J.W."/>
            <person name="Li R.Q."/>
            <person name="Yang K.Y."/>
            <person name="Li J."/>
            <person name="Li M."/>
            <person name="Law P.T.W."/>
            <person name="Wu Y.L."/>
            <person name="Cai Z.L."/>
            <person name="Qin H."/>
            <person name="Bao Y."/>
            <person name="Leung R.K.K."/>
            <person name="Ng P.K.S."/>
            <person name="Zou J."/>
            <person name="Zhong X.J."/>
            <person name="Ran P.X."/>
            <person name="Zhong N.S."/>
            <person name="Liu Z.G."/>
            <person name="Tsui S.K.W."/>
        </authorList>
    </citation>
    <scope>NUCLEOTIDE SEQUENCE</scope>
    <source>
        <strain evidence="1">Derf</strain>
        <tissue evidence="1">Whole organism</tissue>
    </source>
</reference>
<reference evidence="1" key="2">
    <citation type="journal article" date="2022" name="Res Sq">
        <title>Comparative Genomics Reveals Insights into the Divergent Evolution of Astigmatic Mites and Household Pest Adaptations.</title>
        <authorList>
            <person name="Xiong Q."/>
            <person name="Wan A.T.-Y."/>
            <person name="Liu X.-Y."/>
            <person name="Fung C.S.-H."/>
            <person name="Xiao X."/>
            <person name="Malainual N."/>
            <person name="Hou J."/>
            <person name="Wang L."/>
            <person name="Wang M."/>
            <person name="Yang K."/>
            <person name="Cui Y."/>
            <person name="Leung E."/>
            <person name="Nong W."/>
            <person name="Shin S.-K."/>
            <person name="Au S."/>
            <person name="Jeong K.Y."/>
            <person name="Chew F.T."/>
            <person name="Hui J."/>
            <person name="Leung T.F."/>
            <person name="Tungtrongchitr A."/>
            <person name="Zhong N."/>
            <person name="Liu Z."/>
            <person name="Tsui S."/>
        </authorList>
    </citation>
    <scope>NUCLEOTIDE SEQUENCE</scope>
    <source>
        <strain evidence="1">Derf</strain>
        <tissue evidence="1">Whole organism</tissue>
    </source>
</reference>